<dbReference type="PROSITE" id="PS51257">
    <property type="entry name" value="PROKAR_LIPOPROTEIN"/>
    <property type="match status" value="1"/>
</dbReference>
<gene>
    <name evidence="2" type="ORF">ACFS7Z_04475</name>
</gene>
<feature type="signal peptide" evidence="1">
    <location>
        <begin position="1"/>
        <end position="19"/>
    </location>
</feature>
<evidence type="ECO:0000313" key="3">
    <source>
        <dbReference type="Proteomes" id="UP001597641"/>
    </source>
</evidence>
<sequence length="188" mass="20985">MKISLLSFFVLLFATAVLTSCEKCGEISVTKPTPEDAAWLVYKREDSIRFVSTEGNNVVYARSGIFANEFAGEGYTATDECIEKVNIEIRTVIEDVKDIQPSLSTRIFTKPGDLLVEIGVAEQGVWELDEQQPTYATYEVNGKVYNDVYEVVTNSTKAGDVNRILFNKAFGFLRLEFNGGKVLQLKNT</sequence>
<evidence type="ECO:0000256" key="1">
    <source>
        <dbReference type="SAM" id="SignalP"/>
    </source>
</evidence>
<accession>A0ABW6BQT0</accession>
<dbReference type="RefSeq" id="WP_377481557.1">
    <property type="nucleotide sequence ID" value="NZ_JBHUOX010000002.1"/>
</dbReference>
<feature type="chain" id="PRO_5045930337" evidence="1">
    <location>
        <begin position="20"/>
        <end position="188"/>
    </location>
</feature>
<protein>
    <submittedName>
        <fullName evidence="2">Uncharacterized protein</fullName>
    </submittedName>
</protein>
<organism evidence="2 3">
    <name type="scientific">Pontibacter toksunensis</name>
    <dbReference type="NCBI Taxonomy" id="1332631"/>
    <lineage>
        <taxon>Bacteria</taxon>
        <taxon>Pseudomonadati</taxon>
        <taxon>Bacteroidota</taxon>
        <taxon>Cytophagia</taxon>
        <taxon>Cytophagales</taxon>
        <taxon>Hymenobacteraceae</taxon>
        <taxon>Pontibacter</taxon>
    </lineage>
</organism>
<evidence type="ECO:0000313" key="2">
    <source>
        <dbReference type="EMBL" id="MFD2999606.1"/>
    </source>
</evidence>
<comment type="caution">
    <text evidence="2">The sequence shown here is derived from an EMBL/GenBank/DDBJ whole genome shotgun (WGS) entry which is preliminary data.</text>
</comment>
<reference evidence="3" key="1">
    <citation type="journal article" date="2019" name="Int. J. Syst. Evol. Microbiol.">
        <title>The Global Catalogue of Microorganisms (GCM) 10K type strain sequencing project: providing services to taxonomists for standard genome sequencing and annotation.</title>
        <authorList>
            <consortium name="The Broad Institute Genomics Platform"/>
            <consortium name="The Broad Institute Genome Sequencing Center for Infectious Disease"/>
            <person name="Wu L."/>
            <person name="Ma J."/>
        </authorList>
    </citation>
    <scope>NUCLEOTIDE SEQUENCE [LARGE SCALE GENOMIC DNA]</scope>
    <source>
        <strain evidence="3">KCTC 23984</strain>
    </source>
</reference>
<keyword evidence="1" id="KW-0732">Signal</keyword>
<dbReference type="EMBL" id="JBHUOX010000002">
    <property type="protein sequence ID" value="MFD2999606.1"/>
    <property type="molecule type" value="Genomic_DNA"/>
</dbReference>
<proteinExistence type="predicted"/>
<keyword evidence="3" id="KW-1185">Reference proteome</keyword>
<name>A0ABW6BQT0_9BACT</name>
<dbReference type="Proteomes" id="UP001597641">
    <property type="component" value="Unassembled WGS sequence"/>
</dbReference>